<evidence type="ECO:0000259" key="2">
    <source>
        <dbReference type="Pfam" id="PF13976"/>
    </source>
</evidence>
<proteinExistence type="predicted"/>
<feature type="domain" description="GAG-pre-integrase" evidence="2">
    <location>
        <begin position="390"/>
        <end position="460"/>
    </location>
</feature>
<dbReference type="CDD" id="cd09272">
    <property type="entry name" value="RNase_HI_RT_Ty1"/>
    <property type="match status" value="1"/>
</dbReference>
<reference evidence="3" key="2">
    <citation type="submission" date="2022-01" db="EMBL/GenBank/DDBJ databases">
        <authorList>
            <person name="Yamashiro T."/>
            <person name="Shiraishi A."/>
            <person name="Satake H."/>
            <person name="Nakayama K."/>
        </authorList>
    </citation>
    <scope>NUCLEOTIDE SEQUENCE</scope>
</reference>
<dbReference type="InterPro" id="IPR025724">
    <property type="entry name" value="GAG-pre-integrase_dom"/>
</dbReference>
<evidence type="ECO:0000256" key="1">
    <source>
        <dbReference type="SAM" id="MobiDB-lite"/>
    </source>
</evidence>
<protein>
    <submittedName>
        <fullName evidence="3">Ribonuclease H-like domain-containing protein</fullName>
    </submittedName>
</protein>
<evidence type="ECO:0000313" key="4">
    <source>
        <dbReference type="Proteomes" id="UP001151760"/>
    </source>
</evidence>
<gene>
    <name evidence="3" type="ORF">Tco_0989274</name>
</gene>
<dbReference type="Pfam" id="PF13976">
    <property type="entry name" value="gag_pre-integrs"/>
    <property type="match status" value="1"/>
</dbReference>
<name>A0ABQ5ETA9_9ASTR</name>
<feature type="region of interest" description="Disordered" evidence="1">
    <location>
        <begin position="111"/>
        <end position="130"/>
    </location>
</feature>
<feature type="compositionally biased region" description="Polar residues" evidence="1">
    <location>
        <begin position="23"/>
        <end position="50"/>
    </location>
</feature>
<accession>A0ABQ5ETA9</accession>
<dbReference type="EMBL" id="BQNB010016653">
    <property type="protein sequence ID" value="GJT54220.1"/>
    <property type="molecule type" value="Genomic_DNA"/>
</dbReference>
<comment type="caution">
    <text evidence="3">The sequence shown here is derived from an EMBL/GenBank/DDBJ whole genome shotgun (WGS) entry which is preliminary data.</text>
</comment>
<keyword evidence="4" id="KW-1185">Reference proteome</keyword>
<evidence type="ECO:0000313" key="3">
    <source>
        <dbReference type="EMBL" id="GJT54220.1"/>
    </source>
</evidence>
<sequence>MTGNYMPSGPDREVDDSMFTYGPKQSKTSESDTQTSNCDSCESNSSTETLESMPELVVVEPKVISQPKVWPDAPIIEEYESDSDDEYVIQPSKEQERPSFAFVKHVKTPRETVKEQNTYSPSPKANKRDWNGLMSKRLGLGYGFTKKTCFVCGSFSHLIRDCDFQEKRMAKQVELNKKKVVLTRTGRIPVNSARQNLSSQVATTSTARKVNTARSIVNEIRPRNNFYKSHSPIRRPFNRTTTPRTNFLNHKVNTAGVKAVSAVGEKGKLLLSPQQVVIGDPKDITGTNSPNTMVDQILENDNPQRALKNKWIVDSGCSMHITENKAYLAEYQDYNGALLLLEQFNLFSVSQMCDKKNKVLFTDTECLMLSSDFKLLDENQVLLRIPKQNNMYSFNIENIVPSGGLACLIAKDIIDESNKWHRRFGHVNLKNLKTCEEGKPCKEVYFKEFSNDHTCVACHKESNTRPPVRPNQWSSISQSLKLIQMDLLLGPTSRFNTKDAGDAPNKHPNLKIMEATEALPGREFAQQTKDFASTTGQLNPRQYALMGKRQLKQNGFIEIRRKVGRSCGRNKKQELIYRQMQKASPLADFYYRNRIVAADRIAVGQNPVYHSKTKHIAIRHHFIRDAYEKKLIQVLKIHTDDNVADLLTKAFDVY</sequence>
<feature type="region of interest" description="Disordered" evidence="1">
    <location>
        <begin position="1"/>
        <end position="54"/>
    </location>
</feature>
<dbReference type="Proteomes" id="UP001151760">
    <property type="component" value="Unassembled WGS sequence"/>
</dbReference>
<reference evidence="3" key="1">
    <citation type="journal article" date="2022" name="Int. J. Mol. Sci.">
        <title>Draft Genome of Tanacetum Coccineum: Genomic Comparison of Closely Related Tanacetum-Family Plants.</title>
        <authorList>
            <person name="Yamashiro T."/>
            <person name="Shiraishi A."/>
            <person name="Nakayama K."/>
            <person name="Satake H."/>
        </authorList>
    </citation>
    <scope>NUCLEOTIDE SEQUENCE</scope>
</reference>
<organism evidence="3 4">
    <name type="scientific">Tanacetum coccineum</name>
    <dbReference type="NCBI Taxonomy" id="301880"/>
    <lineage>
        <taxon>Eukaryota</taxon>
        <taxon>Viridiplantae</taxon>
        <taxon>Streptophyta</taxon>
        <taxon>Embryophyta</taxon>
        <taxon>Tracheophyta</taxon>
        <taxon>Spermatophyta</taxon>
        <taxon>Magnoliopsida</taxon>
        <taxon>eudicotyledons</taxon>
        <taxon>Gunneridae</taxon>
        <taxon>Pentapetalae</taxon>
        <taxon>asterids</taxon>
        <taxon>campanulids</taxon>
        <taxon>Asterales</taxon>
        <taxon>Asteraceae</taxon>
        <taxon>Asteroideae</taxon>
        <taxon>Anthemideae</taxon>
        <taxon>Anthemidinae</taxon>
        <taxon>Tanacetum</taxon>
    </lineage>
</organism>